<dbReference type="InterPro" id="IPR016161">
    <property type="entry name" value="Ald_DH/histidinol_DH"/>
</dbReference>
<sequence length="552" mass="58270">MPEPITTLQAASNTPAVAPNKTAPTEPTSLAQVFAALDLPPPGSRMEGVFDGKWHHGFCTSSWLTSTNPATGQVLATVSCATASQVSSVLSAAHSAQRIFARVPAAIRGAVMKDICTAYMEHKAALGALISFEMGKVLSEGKGEVQEVIDVADMAVGLSRSIKGNVLPSERPGHVIYEIPNPLGLVGVITAFNFPVAVHGWNFCLSFVCGNATIWKPSPTTPLTAIATTKMLIKVLEKHGLPSALAALVCGDVETGQSLTRDERVQLTSFTGSETIGKVVAQDVAARLGKVLLELGGNNAAIVLDDADLDLSVPAVAFAAVGTAGQRCTTTRRLLLQRKVADRFLERLVNFYKSLQIKNLIGDPTQANILCGPLHSRNAVDKYWETLDSIRSSGGKILFGPESPSSPGIAQHLVEAKGNYVLPAITMPSSCKDKVFDEEVFAPILNVAVFDTLQEAIELNNSVRQGLSSSLFTTKLTNIGEWQGALGSDCGIVNVNVSTSGAEVGAGFGGNKATGWGRECGGDAWKQYCRWATSTVNYSSQVALAQGVKFDA</sequence>
<feature type="domain" description="Aldehyde dehydrogenase" evidence="8">
    <location>
        <begin position="64"/>
        <end position="531"/>
    </location>
</feature>
<dbReference type="CDD" id="cd07130">
    <property type="entry name" value="ALDH_F7_AASADH"/>
    <property type="match status" value="1"/>
</dbReference>
<organism evidence="9">
    <name type="scientific">Melanopsichium pennsylvanicum 4</name>
    <dbReference type="NCBI Taxonomy" id="1398559"/>
    <lineage>
        <taxon>Eukaryota</taxon>
        <taxon>Fungi</taxon>
        <taxon>Dikarya</taxon>
        <taxon>Basidiomycota</taxon>
        <taxon>Ustilaginomycotina</taxon>
        <taxon>Ustilaginomycetes</taxon>
        <taxon>Ustilaginales</taxon>
        <taxon>Ustilaginaceae</taxon>
        <taxon>Melanopsichium</taxon>
    </lineage>
</organism>
<dbReference type="InterPro" id="IPR044638">
    <property type="entry name" value="ALDH7A1-like"/>
</dbReference>
<dbReference type="Gene3D" id="3.40.605.10">
    <property type="entry name" value="Aldehyde Dehydrogenase, Chain A, domain 1"/>
    <property type="match status" value="1"/>
</dbReference>
<name>A0A077R642_9BASI</name>
<evidence type="ECO:0000259" key="8">
    <source>
        <dbReference type="Pfam" id="PF00171"/>
    </source>
</evidence>
<dbReference type="Gene3D" id="3.40.309.10">
    <property type="entry name" value="Aldehyde Dehydrogenase, Chain A, domain 2"/>
    <property type="match status" value="1"/>
</dbReference>
<feature type="active site" evidence="6">
    <location>
        <position position="294"/>
    </location>
</feature>
<dbReference type="InterPro" id="IPR016162">
    <property type="entry name" value="Ald_DH_N"/>
</dbReference>
<evidence type="ECO:0000256" key="2">
    <source>
        <dbReference type="ARBA" id="ARBA00011881"/>
    </source>
</evidence>
<dbReference type="InterPro" id="IPR016163">
    <property type="entry name" value="Ald_DH_C"/>
</dbReference>
<protein>
    <recommendedName>
        <fullName evidence="5">aldehyde dehydrogenase (NAD(+))</fullName>
        <ecNumber evidence="5">1.2.1.3</ecNumber>
    </recommendedName>
</protein>
<keyword evidence="4" id="KW-0520">NAD</keyword>
<evidence type="ECO:0000256" key="5">
    <source>
        <dbReference type="ARBA" id="ARBA00024226"/>
    </source>
</evidence>
<evidence type="ECO:0000256" key="1">
    <source>
        <dbReference type="ARBA" id="ARBA00009986"/>
    </source>
</evidence>
<keyword evidence="3 7" id="KW-0560">Oxidoreductase</keyword>
<dbReference type="InterPro" id="IPR029510">
    <property type="entry name" value="Ald_DH_CS_GLU"/>
</dbReference>
<dbReference type="PROSITE" id="PS00687">
    <property type="entry name" value="ALDEHYDE_DEHYDR_GLU"/>
    <property type="match status" value="1"/>
</dbReference>
<dbReference type="InterPro" id="IPR015590">
    <property type="entry name" value="Aldehyde_DH_dom"/>
</dbReference>
<dbReference type="EC" id="1.2.1.3" evidence="5"/>
<dbReference type="Pfam" id="PF00171">
    <property type="entry name" value="Aldedh"/>
    <property type="match status" value="1"/>
</dbReference>
<evidence type="ECO:0000256" key="4">
    <source>
        <dbReference type="ARBA" id="ARBA00023027"/>
    </source>
</evidence>
<evidence type="ECO:0000313" key="9">
    <source>
        <dbReference type="EMBL" id="CDI54417.1"/>
    </source>
</evidence>
<comment type="subunit">
    <text evidence="2">Homotetramer.</text>
</comment>
<dbReference type="PANTHER" id="PTHR43521">
    <property type="entry name" value="ALPHA-AMINOADIPIC SEMIALDEHYDE DEHYDROGENASE"/>
    <property type="match status" value="1"/>
</dbReference>
<reference evidence="9" key="1">
    <citation type="journal article" date="2014" name="Genome Biol. Evol.">
        <title>Gene Loss Rather Than Gene Gain Is Associated with a Host Jump from Monocots to Dicots in the Smut Fungus Melanopsichium pennsylvanicum.</title>
        <authorList>
            <person name="Sharma R."/>
            <person name="Mishra B."/>
            <person name="Runge F."/>
            <person name="Thines M."/>
        </authorList>
    </citation>
    <scope>NUCLEOTIDE SEQUENCE</scope>
    <source>
        <strain evidence="9">4</strain>
    </source>
</reference>
<evidence type="ECO:0000256" key="3">
    <source>
        <dbReference type="ARBA" id="ARBA00023002"/>
    </source>
</evidence>
<dbReference type="PANTHER" id="PTHR43521:SF1">
    <property type="entry name" value="ALPHA-AMINOADIPIC SEMIALDEHYDE DEHYDROGENASE"/>
    <property type="match status" value="1"/>
</dbReference>
<dbReference type="EMBL" id="HG529612">
    <property type="protein sequence ID" value="CDI54417.1"/>
    <property type="molecule type" value="Genomic_DNA"/>
</dbReference>
<evidence type="ECO:0000256" key="7">
    <source>
        <dbReference type="RuleBase" id="RU003345"/>
    </source>
</evidence>
<evidence type="ECO:0000256" key="6">
    <source>
        <dbReference type="PROSITE-ProRule" id="PRU10007"/>
    </source>
</evidence>
<comment type="similarity">
    <text evidence="1 7">Belongs to the aldehyde dehydrogenase family.</text>
</comment>
<dbReference type="AlphaFoldDB" id="A0A077R642"/>
<dbReference type="GO" id="GO:0004029">
    <property type="term" value="F:aldehyde dehydrogenase (NAD+) activity"/>
    <property type="evidence" value="ECO:0007669"/>
    <property type="project" value="UniProtKB-EC"/>
</dbReference>
<dbReference type="SUPFAM" id="SSF53720">
    <property type="entry name" value="ALDH-like"/>
    <property type="match status" value="1"/>
</dbReference>
<proteinExistence type="inferred from homology"/>
<accession>A0A077R642</accession>